<sequence>MDNVPKADEPISESTVDSTMGIVSRNMVVNDDTTDVGKNIGGENSTVVLAKNTNAGKSEKKRKNGFFSRLSNFRFSLRNKSKSSSSKNNNNKTAESAADSSGRKNKKSESATVDAADTSRDFIYIPLKEPPRAQRDDIRGNNENCLSDENKVNDYQHSPRLNQRSSLCGSIGNGSGGVTDYYHSVGNNKVHSKPPLPKQPPRVVGVCAKRYGESTHAPRASSTPREIDGNHRYMGTVVPTEQYRRHQRPGTTMISENKIGLIETNLDTHETIITGKTQSLMELGSRLTHPNVLTSEIHSTMSSDEPKRPHKSMEFLLDKENQRYTLENTHDYNSDSESSLSRTSSLIQFESLEKQLQSESQLYSSSPLLFTYDSIDNKYSNSLSAPPYKGATSLDTDKVNRNIVLTDNFFYNSDKTFKTTTGNFSYYNHYVSTGNDSDSLIETSGTSNESDDSIKKCSCTIRGVVDETALGTKGKSSLENLSEDSGYCEHSIQLRHKNHQSPTKYETDIITPILSCAKQFCRRPVSDPTNGPRYSTYLRQQHCSSPQMNDDRKKATYLCGVCELCGAGKENGDRGVCKCSKLMCRDENEISLATSGVVTKQMVIQLHTTNLDLNNFRFPHRSKAPQIAQPKPANVTASCNNLTALDYSEDYYGGLRINKMSSHRRNTATQPRVYIENPEITLMDEISYNFDRNLSIMNDKRDDYEPSLDEPTVGVLCIKPPQPPPRAGKKLTIPSASSPTKTKSTSKDSLTFDRDPTNLVTCYAASLERCNFELADSLSALPQVSDSENELPSYRYNFTVQQHRGLVLSTPNLSSYEHCGGEKRSSVVEDEVSGKKEDREKVFVPGILNTTTSKGSLFKEVSFHPIVSEISWKHQHSHESESPDDEEDDLDDFEHSNDTEEDSDDEDEKHDPPKICKTPPPPAAPVKSQCGETINYSSSARENNQQGHVIAIDRVNVLSDRDSKIMDNVPKADEPISESTVDSTMGIVSRNMVVNDDTTDGTFVGKRHTALNAMEVNNKKVGKNIGGENSTVVLAKNTNAGKTTVDAADTSRDFIYIPLKEPPRAQRDDIRGNNENCLSDENKVNDYQHSPRLNQRSSLCGSIGNGSGGVTDYYHSVGNNKVHSKPPLPKQPPRVVGVCAKRYGESTHAPRASSTPREIDGNHRYMGTVVPTEQYRRHQRPGTTMISENKIGLIETNLDTHETIITGKTQSLMELGSRLTHPNVLTSEIHSTMSSDEPKGHTKPPENELQKTHDTPLSEHQLRVQASLQRLNIPDWYKQYNSASKTTERTSGTNYRKRNTEFGKWVGLNSKTTSLSSLGSQKAEKGLVLLSPSSHSHHGNTGFSRWSTSHLNSTQTSPSISGRSSFSRGTINSSYMSGHSFINPNVGTNIRSSYRQPYLGWRSQEKLSQPRTPAERLASSLLSQQQQDKSRHEKSETENAEIQTSIKEVTSAIVHYVNDQNNRNSRSRSTSPSFRKCWLESSFVGIGPVDQSPQTPTIDRSFSTQQHQISRLATNSSHINGVGESAI</sequence>
<name>A0A1B0EUB1_LUTLO</name>
<dbReference type="VEuPathDB" id="VectorBase:LLONM1_000416"/>
<feature type="compositionally biased region" description="Low complexity" evidence="1">
    <location>
        <begin position="735"/>
        <end position="749"/>
    </location>
</feature>
<feature type="compositionally biased region" description="Basic and acidic residues" evidence="1">
    <location>
        <begin position="1428"/>
        <end position="1437"/>
    </location>
</feature>
<keyword evidence="3" id="KW-1185">Reference proteome</keyword>
<feature type="compositionally biased region" description="Basic and acidic residues" evidence="1">
    <location>
        <begin position="129"/>
        <end position="140"/>
    </location>
</feature>
<feature type="compositionally biased region" description="Low complexity" evidence="1">
    <location>
        <begin position="1417"/>
        <end position="1427"/>
    </location>
</feature>
<feature type="compositionally biased region" description="Low complexity" evidence="1">
    <location>
        <begin position="78"/>
        <end position="92"/>
    </location>
</feature>
<dbReference type="EMBL" id="AJWK01013574">
    <property type="status" value="NOT_ANNOTATED_CDS"/>
    <property type="molecule type" value="Genomic_DNA"/>
</dbReference>
<evidence type="ECO:0000256" key="1">
    <source>
        <dbReference type="SAM" id="MobiDB-lite"/>
    </source>
</evidence>
<reference evidence="2" key="1">
    <citation type="submission" date="2020-05" db="UniProtKB">
        <authorList>
            <consortium name="EnsemblMetazoa"/>
        </authorList>
    </citation>
    <scope>IDENTIFICATION</scope>
    <source>
        <strain evidence="2">Jacobina</strain>
    </source>
</reference>
<feature type="region of interest" description="Disordered" evidence="1">
    <location>
        <begin position="1065"/>
        <end position="1088"/>
    </location>
</feature>
<dbReference type="Proteomes" id="UP000092461">
    <property type="component" value="Unassembled WGS sequence"/>
</dbReference>
<feature type="compositionally biased region" description="Basic and acidic residues" evidence="1">
    <location>
        <begin position="1236"/>
        <end position="1253"/>
    </location>
</feature>
<feature type="region of interest" description="Disordered" evidence="1">
    <location>
        <begin position="719"/>
        <end position="750"/>
    </location>
</feature>
<feature type="region of interest" description="Disordered" evidence="1">
    <location>
        <begin position="1331"/>
        <end position="1366"/>
    </location>
</feature>
<proteinExistence type="predicted"/>
<evidence type="ECO:0000313" key="2">
    <source>
        <dbReference type="EnsemblMetazoa" id="LLOJ004295-PA"/>
    </source>
</evidence>
<feature type="compositionally biased region" description="Basic and acidic residues" evidence="1">
    <location>
        <begin position="819"/>
        <end position="837"/>
    </location>
</feature>
<dbReference type="EnsemblMetazoa" id="LLOJ004295-RA">
    <property type="protein sequence ID" value="LLOJ004295-PA"/>
    <property type="gene ID" value="LLOJ004295"/>
</dbReference>
<feature type="region of interest" description="Disordered" evidence="1">
    <location>
        <begin position="1231"/>
        <end position="1253"/>
    </location>
</feature>
<feature type="region of interest" description="Disordered" evidence="1">
    <location>
        <begin position="78"/>
        <end position="156"/>
    </location>
</feature>
<accession>A0A1B0EUB1</accession>
<feature type="compositionally biased region" description="Low complexity" evidence="1">
    <location>
        <begin position="1356"/>
        <end position="1366"/>
    </location>
</feature>
<feature type="region of interest" description="Disordered" evidence="1">
    <location>
        <begin position="874"/>
        <end position="929"/>
    </location>
</feature>
<dbReference type="EMBL" id="AJWK01013575">
    <property type="status" value="NOT_ANNOTATED_CDS"/>
    <property type="molecule type" value="Genomic_DNA"/>
</dbReference>
<evidence type="ECO:0000313" key="3">
    <source>
        <dbReference type="Proteomes" id="UP000092461"/>
    </source>
</evidence>
<dbReference type="EMBL" id="AJWK01013572">
    <property type="status" value="NOT_ANNOTATED_CDS"/>
    <property type="molecule type" value="Genomic_DNA"/>
</dbReference>
<feature type="region of interest" description="Disordered" evidence="1">
    <location>
        <begin position="818"/>
        <end position="837"/>
    </location>
</feature>
<feature type="region of interest" description="Disordered" evidence="1">
    <location>
        <begin position="1404"/>
        <end position="1442"/>
    </location>
</feature>
<feature type="compositionally biased region" description="Acidic residues" evidence="1">
    <location>
        <begin position="899"/>
        <end position="908"/>
    </location>
</feature>
<feature type="compositionally biased region" description="Polar residues" evidence="1">
    <location>
        <begin position="1339"/>
        <end position="1355"/>
    </location>
</feature>
<dbReference type="VEuPathDB" id="VectorBase:LLOJ004295"/>
<organism evidence="2 3">
    <name type="scientific">Lutzomyia longipalpis</name>
    <name type="common">Sand fly</name>
    <dbReference type="NCBI Taxonomy" id="7200"/>
    <lineage>
        <taxon>Eukaryota</taxon>
        <taxon>Metazoa</taxon>
        <taxon>Ecdysozoa</taxon>
        <taxon>Arthropoda</taxon>
        <taxon>Hexapoda</taxon>
        <taxon>Insecta</taxon>
        <taxon>Pterygota</taxon>
        <taxon>Neoptera</taxon>
        <taxon>Endopterygota</taxon>
        <taxon>Diptera</taxon>
        <taxon>Nematocera</taxon>
        <taxon>Psychodoidea</taxon>
        <taxon>Psychodidae</taxon>
        <taxon>Lutzomyia</taxon>
        <taxon>Lutzomyia</taxon>
    </lineage>
</organism>
<protein>
    <submittedName>
        <fullName evidence="2">Uncharacterized protein</fullName>
    </submittedName>
</protein>
<dbReference type="EMBL" id="AJWK01013573">
    <property type="status" value="NOT_ANNOTATED_CDS"/>
    <property type="molecule type" value="Genomic_DNA"/>
</dbReference>
<feature type="compositionally biased region" description="Acidic residues" evidence="1">
    <location>
        <begin position="882"/>
        <end position="892"/>
    </location>
</feature>